<name>A0A4V2KR09_9ACTO</name>
<protein>
    <submittedName>
        <fullName evidence="7">Dicarboxylate/amino acid:cation symporter</fullName>
    </submittedName>
</protein>
<keyword evidence="2" id="KW-0813">Transport</keyword>
<comment type="caution">
    <text evidence="7">The sequence shown here is derived from an EMBL/GenBank/DDBJ whole genome shotgun (WGS) entry which is preliminary data.</text>
</comment>
<organism evidence="7 8">
    <name type="scientific">Arcanobacterium bovis</name>
    <dbReference type="NCBI Taxonomy" id="2529275"/>
    <lineage>
        <taxon>Bacteria</taxon>
        <taxon>Bacillati</taxon>
        <taxon>Actinomycetota</taxon>
        <taxon>Actinomycetes</taxon>
        <taxon>Actinomycetales</taxon>
        <taxon>Actinomycetaceae</taxon>
        <taxon>Arcanobacterium</taxon>
    </lineage>
</organism>
<accession>A0A4V2KR09</accession>
<proteinExistence type="predicted"/>
<feature type="transmembrane region" description="Helical" evidence="6">
    <location>
        <begin position="20"/>
        <end position="43"/>
    </location>
</feature>
<keyword evidence="8" id="KW-1185">Reference proteome</keyword>
<feature type="transmembrane region" description="Helical" evidence="6">
    <location>
        <begin position="322"/>
        <end position="340"/>
    </location>
</feature>
<evidence type="ECO:0000256" key="1">
    <source>
        <dbReference type="ARBA" id="ARBA00004141"/>
    </source>
</evidence>
<dbReference type="Pfam" id="PF00375">
    <property type="entry name" value="SDF"/>
    <property type="match status" value="1"/>
</dbReference>
<dbReference type="OrthoDB" id="9768885at2"/>
<gene>
    <name evidence="7" type="ORF">EZJ44_06695</name>
</gene>
<reference evidence="7 8" key="1">
    <citation type="submission" date="2019-02" db="EMBL/GenBank/DDBJ databases">
        <title>Arcanobacterium bovis sp. nov., isolated from the milk of a cow with mastitis.</title>
        <authorList>
            <person name="Sammra O."/>
            <person name="Foster G."/>
            <person name="Hassan A."/>
            <person name="Alssahen M."/>
            <person name="Laemmler C."/>
            <person name="Borowiak M."/>
            <person name="Malorny B."/>
            <person name="Abdulmawjood A."/>
        </authorList>
    </citation>
    <scope>NUCLEOTIDE SEQUENCE [LARGE SCALE GENOMIC DNA]</scope>
    <source>
        <strain evidence="7 8">C605018/01/1</strain>
    </source>
</reference>
<feature type="transmembrane region" description="Helical" evidence="6">
    <location>
        <begin position="82"/>
        <end position="109"/>
    </location>
</feature>
<evidence type="ECO:0000256" key="3">
    <source>
        <dbReference type="ARBA" id="ARBA00022692"/>
    </source>
</evidence>
<keyword evidence="4 6" id="KW-1133">Transmembrane helix</keyword>
<evidence type="ECO:0000256" key="6">
    <source>
        <dbReference type="SAM" id="Phobius"/>
    </source>
</evidence>
<comment type="subcellular location">
    <subcellularLocation>
        <location evidence="1">Membrane</location>
        <topology evidence="1">Multi-pass membrane protein</topology>
    </subcellularLocation>
</comment>
<evidence type="ECO:0000313" key="7">
    <source>
        <dbReference type="EMBL" id="TBW20997.1"/>
    </source>
</evidence>
<feature type="transmembrane region" description="Helical" evidence="6">
    <location>
        <begin position="180"/>
        <end position="200"/>
    </location>
</feature>
<dbReference type="SUPFAM" id="SSF118215">
    <property type="entry name" value="Proton glutamate symport protein"/>
    <property type="match status" value="1"/>
</dbReference>
<keyword evidence="5 6" id="KW-0472">Membrane</keyword>
<dbReference type="Proteomes" id="UP000293036">
    <property type="component" value="Unassembled WGS sequence"/>
</dbReference>
<feature type="transmembrane region" description="Helical" evidence="6">
    <location>
        <begin position="55"/>
        <end position="75"/>
    </location>
</feature>
<dbReference type="EMBL" id="SJDT01000005">
    <property type="protein sequence ID" value="TBW20997.1"/>
    <property type="molecule type" value="Genomic_DNA"/>
</dbReference>
<dbReference type="GO" id="GO:0005295">
    <property type="term" value="F:neutral L-amino acid:sodium symporter activity"/>
    <property type="evidence" value="ECO:0007669"/>
    <property type="project" value="TreeGrafter"/>
</dbReference>
<dbReference type="PANTHER" id="PTHR42865">
    <property type="entry name" value="PROTON/GLUTAMATE-ASPARTATE SYMPORTER"/>
    <property type="match status" value="1"/>
</dbReference>
<evidence type="ECO:0000256" key="2">
    <source>
        <dbReference type="ARBA" id="ARBA00022448"/>
    </source>
</evidence>
<dbReference type="AlphaFoldDB" id="A0A4V2KR09"/>
<dbReference type="PANTHER" id="PTHR42865:SF8">
    <property type="entry name" value="SERINE_THREONINE TRANSPORTER SSTT"/>
    <property type="match status" value="1"/>
</dbReference>
<evidence type="ECO:0000256" key="4">
    <source>
        <dbReference type="ARBA" id="ARBA00022989"/>
    </source>
</evidence>
<dbReference type="Gene3D" id="1.10.3860.10">
    <property type="entry name" value="Sodium:dicarboxylate symporter"/>
    <property type="match status" value="1"/>
</dbReference>
<feature type="transmembrane region" description="Helical" evidence="6">
    <location>
        <begin position="206"/>
        <end position="233"/>
    </location>
</feature>
<feature type="transmembrane region" description="Helical" evidence="6">
    <location>
        <begin position="286"/>
        <end position="310"/>
    </location>
</feature>
<dbReference type="GO" id="GO:0032329">
    <property type="term" value="P:serine transport"/>
    <property type="evidence" value="ECO:0007669"/>
    <property type="project" value="TreeGrafter"/>
</dbReference>
<feature type="transmembrane region" description="Helical" evidence="6">
    <location>
        <begin position="352"/>
        <end position="373"/>
    </location>
</feature>
<feature type="transmembrane region" description="Helical" evidence="6">
    <location>
        <begin position="141"/>
        <end position="159"/>
    </location>
</feature>
<dbReference type="GO" id="GO:0005886">
    <property type="term" value="C:plasma membrane"/>
    <property type="evidence" value="ECO:0007669"/>
    <property type="project" value="TreeGrafter"/>
</dbReference>
<evidence type="ECO:0000256" key="5">
    <source>
        <dbReference type="ARBA" id="ARBA00023136"/>
    </source>
</evidence>
<keyword evidence="3 6" id="KW-0812">Transmembrane</keyword>
<sequence length="421" mass="44433">MNAVASSEPGLFKRMLRTLLFWVVLAIVVGALLGQFLPAWMIVPFATFNDLFGKFLAFVVPLIIVGLVTPAIFELGKSGGKWLLVTVGIAYGSTMVAGFGTWGLAALIFPSLLANQAVPDLAEPKNAVASLMDPSFTLPPVFGVMTALILAFILGIGMVSTQAQRMMEIFVEFRTLMMRLILKAIVPLLPLHIFGIFLNMSKSGQFVHVIVAMAKVIVFAFVLTVVMMLLQYLVAGAVAKRNPLKALWGMRDAYFTALGTASSAATIPVTVRCTRANGVSHEISDFVIPLCATIHLAGSTIKITAFALALQYMMGMTPNPSSMAGFILMLGVIMVAAPGVPGGAITAAQGVLQSMLAFTDPMYAIMVAMYVAVDSFGTATNVTGDGAIAIIVDKLATGTLGAEKESAQIAAEEISAGRELG</sequence>
<dbReference type="InterPro" id="IPR036458">
    <property type="entry name" value="Na:dicarbo_symporter_sf"/>
</dbReference>
<evidence type="ECO:0000313" key="8">
    <source>
        <dbReference type="Proteomes" id="UP000293036"/>
    </source>
</evidence>
<dbReference type="InterPro" id="IPR001991">
    <property type="entry name" value="Na-dicarboxylate_symporter"/>
</dbReference>